<protein>
    <submittedName>
        <fullName evidence="4">Replication protein C</fullName>
    </submittedName>
</protein>
<dbReference type="Pfam" id="PF11800">
    <property type="entry name" value="RP-C_C"/>
    <property type="match status" value="1"/>
</dbReference>
<evidence type="ECO:0000256" key="1">
    <source>
        <dbReference type="SAM" id="MobiDB-lite"/>
    </source>
</evidence>
<gene>
    <name evidence="4" type="primary">repC2</name>
    <name evidence="4" type="ORF">GCM10008927_25910</name>
</gene>
<dbReference type="Pfam" id="PF03428">
    <property type="entry name" value="RP-C"/>
    <property type="match status" value="1"/>
</dbReference>
<evidence type="ECO:0000259" key="3">
    <source>
        <dbReference type="Pfam" id="PF11800"/>
    </source>
</evidence>
<reference evidence="5" key="1">
    <citation type="journal article" date="2019" name="Int. J. Syst. Evol. Microbiol.">
        <title>The Global Catalogue of Microorganisms (GCM) 10K type strain sequencing project: providing services to taxonomists for standard genome sequencing and annotation.</title>
        <authorList>
            <consortium name="The Broad Institute Genomics Platform"/>
            <consortium name="The Broad Institute Genome Sequencing Center for Infectious Disease"/>
            <person name="Wu L."/>
            <person name="Ma J."/>
        </authorList>
    </citation>
    <scope>NUCLEOTIDE SEQUENCE [LARGE SCALE GENOMIC DNA]</scope>
    <source>
        <strain evidence="5">KCTC 32465</strain>
    </source>
</reference>
<dbReference type="InterPro" id="IPR036390">
    <property type="entry name" value="WH_DNA-bd_sf"/>
</dbReference>
<dbReference type="InterPro" id="IPR005090">
    <property type="entry name" value="RepC_N"/>
</dbReference>
<sequence>MLATRESDVAHFDKWELFRELCVARLSYGLSDRDMAVLNALLSFHQGRNLSDNDNLVVFPSNKALSERAHGMAESTLRRHLAALTGAGVILRHDSPNGKRYAAKDASGDITRAFGFNLRPLLIRATEITDRARETRAAAETYRRVREECSVMLRDATKLAEYGAEEYAKHDWESIQSLTTEYAKVLRRKLAFDLLNDLRRKLAALTGVIHDMLGMGKTSKTNKMSGSDNNNERHYQNSNKDSYDFEPSLDKEKADGQHPEIETLDKHRERSEKLNPQAPKLPLPLVLKTCGEIQNYAKDGVNNWYDFVATAHFVRSMMGISPDAWGKAQIAMGVENAAIVLACMLEKITEIHSPGGYLRALTQKAEDGAFSPGPMVMALLNGGDKNVA</sequence>
<evidence type="ECO:0000259" key="2">
    <source>
        <dbReference type="Pfam" id="PF03428"/>
    </source>
</evidence>
<dbReference type="InterPro" id="IPR021760">
    <property type="entry name" value="RepC_C"/>
</dbReference>
<feature type="compositionally biased region" description="Polar residues" evidence="1">
    <location>
        <begin position="218"/>
        <end position="229"/>
    </location>
</feature>
<dbReference type="NCBIfam" id="NF010396">
    <property type="entry name" value="PRK13824.1"/>
    <property type="match status" value="1"/>
</dbReference>
<dbReference type="Proteomes" id="UP000634455">
    <property type="component" value="Unassembled WGS sequence"/>
</dbReference>
<keyword evidence="5" id="KW-1185">Reference proteome</keyword>
<comment type="caution">
    <text evidence="4">The sequence shown here is derived from an EMBL/GenBank/DDBJ whole genome shotgun (WGS) entry which is preliminary data.</text>
</comment>
<accession>A0ABQ3DB55</accession>
<feature type="domain" description="Plasmid replication protein C C-terminal" evidence="3">
    <location>
        <begin position="282"/>
        <end position="381"/>
    </location>
</feature>
<proteinExistence type="predicted"/>
<dbReference type="EMBL" id="BMZF01000008">
    <property type="protein sequence ID" value="GHA59040.1"/>
    <property type="molecule type" value="Genomic_DNA"/>
</dbReference>
<feature type="compositionally biased region" description="Basic and acidic residues" evidence="1">
    <location>
        <begin position="248"/>
        <end position="257"/>
    </location>
</feature>
<feature type="domain" description="Plasmid replication protein C N-terminal" evidence="2">
    <location>
        <begin position="10"/>
        <end position="162"/>
    </location>
</feature>
<organism evidence="4 5">
    <name type="scientific">Paramylibacter ulvae</name>
    <dbReference type="NCBI Taxonomy" id="1651968"/>
    <lineage>
        <taxon>Bacteria</taxon>
        <taxon>Pseudomonadati</taxon>
        <taxon>Pseudomonadota</taxon>
        <taxon>Alphaproteobacteria</taxon>
        <taxon>Rhodobacterales</taxon>
        <taxon>Paracoccaceae</taxon>
        <taxon>Paramylibacter</taxon>
    </lineage>
</organism>
<dbReference type="InterPro" id="IPR036388">
    <property type="entry name" value="WH-like_DNA-bd_sf"/>
</dbReference>
<feature type="region of interest" description="Disordered" evidence="1">
    <location>
        <begin position="216"/>
        <end position="257"/>
    </location>
</feature>
<evidence type="ECO:0000313" key="5">
    <source>
        <dbReference type="Proteomes" id="UP000634455"/>
    </source>
</evidence>
<dbReference type="Gene3D" id="1.10.10.10">
    <property type="entry name" value="Winged helix-like DNA-binding domain superfamily/Winged helix DNA-binding domain"/>
    <property type="match status" value="1"/>
</dbReference>
<dbReference type="InterPro" id="IPR047611">
    <property type="entry name" value="RepABC_RepC"/>
</dbReference>
<evidence type="ECO:0000313" key="4">
    <source>
        <dbReference type="EMBL" id="GHA59040.1"/>
    </source>
</evidence>
<dbReference type="NCBIfam" id="NF040974">
    <property type="entry name" value="RepABC_RepC"/>
    <property type="match status" value="1"/>
</dbReference>
<name>A0ABQ3DB55_9RHOB</name>
<dbReference type="SUPFAM" id="SSF46785">
    <property type="entry name" value="Winged helix' DNA-binding domain"/>
    <property type="match status" value="1"/>
</dbReference>